<sequence length="169" mass="18472">MRSCLTVLRPDGPISRRFMAVLPTVLVVGDSVFVHGGLLEANVEYGLERINAEVSEWIRGEGGDNARAPEYVRGWDIVVWLRRFSDGFDCDCKRLEGVLGMIPGAKRMVMGHTIQTVGINTVGRGTSVKGFGLATKTSNTKLILNGGQRVTFARPDGYFALYPTKDALP</sequence>
<dbReference type="AlphaFoldDB" id="A0A1D6IXW1"/>
<protein>
    <submittedName>
        <fullName evidence="1">Shewanella-like protein phosphatase 2</fullName>
    </submittedName>
</protein>
<dbReference type="EMBL" id="CM000786">
    <property type="protein sequence ID" value="AQK40744.1"/>
    <property type="molecule type" value="Genomic_DNA"/>
</dbReference>
<reference evidence="1" key="1">
    <citation type="submission" date="2015-12" db="EMBL/GenBank/DDBJ databases">
        <title>Update maize B73 reference genome by single molecule sequencing technologies.</title>
        <authorList>
            <consortium name="Maize Genome Sequencing Project"/>
            <person name="Ware D."/>
        </authorList>
    </citation>
    <scope>NUCLEOTIDE SEQUENCE</scope>
    <source>
        <tissue evidence="1">Seedling</tissue>
    </source>
</reference>
<dbReference type="STRING" id="4577.A0A1D6IXW1"/>
<name>A0A1D6IXW1_MAIZE</name>
<dbReference type="Gene3D" id="3.60.21.10">
    <property type="match status" value="1"/>
</dbReference>
<evidence type="ECO:0000313" key="1">
    <source>
        <dbReference type="EMBL" id="AQK40744.1"/>
    </source>
</evidence>
<accession>A0A1D6IXW1</accession>
<dbReference type="PANTHER" id="PTHR47680:SF2">
    <property type="entry name" value="SHEWANELLA-LIKE PROTEIN PHOSPHATASE 2"/>
    <property type="match status" value="1"/>
</dbReference>
<dbReference type="InParanoid" id="A0A1D6IXW1"/>
<proteinExistence type="predicted"/>
<gene>
    <name evidence="1" type="ORF">ZEAMMB73_Zm00001d024185</name>
</gene>
<dbReference type="SUPFAM" id="SSF56300">
    <property type="entry name" value="Metallo-dependent phosphatases"/>
    <property type="match status" value="1"/>
</dbReference>
<dbReference type="InterPro" id="IPR029052">
    <property type="entry name" value="Metallo-depent_PP-like"/>
</dbReference>
<organism evidence="1">
    <name type="scientific">Zea mays</name>
    <name type="common">Maize</name>
    <dbReference type="NCBI Taxonomy" id="4577"/>
    <lineage>
        <taxon>Eukaryota</taxon>
        <taxon>Viridiplantae</taxon>
        <taxon>Streptophyta</taxon>
        <taxon>Embryophyta</taxon>
        <taxon>Tracheophyta</taxon>
        <taxon>Spermatophyta</taxon>
        <taxon>Magnoliopsida</taxon>
        <taxon>Liliopsida</taxon>
        <taxon>Poales</taxon>
        <taxon>Poaceae</taxon>
        <taxon>PACMAD clade</taxon>
        <taxon>Panicoideae</taxon>
        <taxon>Andropogonodae</taxon>
        <taxon>Andropogoneae</taxon>
        <taxon>Tripsacinae</taxon>
        <taxon>Zea</taxon>
    </lineage>
</organism>
<dbReference type="PANTHER" id="PTHR47680">
    <property type="entry name" value="SHEWANELLA-LIKE PROTEIN PHOSPHATASE 2"/>
    <property type="match status" value="1"/>
</dbReference>